<name>A0AAD9W3Q9_PHOAM</name>
<evidence type="ECO:0000313" key="3">
    <source>
        <dbReference type="Proteomes" id="UP001265746"/>
    </source>
</evidence>
<reference evidence="2" key="1">
    <citation type="submission" date="2023-06" db="EMBL/GenBank/DDBJ databases">
        <authorList>
            <person name="Noh H."/>
        </authorList>
    </citation>
    <scope>NUCLEOTIDE SEQUENCE</scope>
    <source>
        <strain evidence="2">DUCC20226</strain>
    </source>
</reference>
<dbReference type="EMBL" id="JAUJFL010000004">
    <property type="protein sequence ID" value="KAK2604135.1"/>
    <property type="molecule type" value="Genomic_DNA"/>
</dbReference>
<evidence type="ECO:0000313" key="2">
    <source>
        <dbReference type="EMBL" id="KAK2604135.1"/>
    </source>
</evidence>
<dbReference type="AlphaFoldDB" id="A0AAD9W3Q9"/>
<organism evidence="2 3">
    <name type="scientific">Phomopsis amygdali</name>
    <name type="common">Fusicoccum amygdali</name>
    <dbReference type="NCBI Taxonomy" id="1214568"/>
    <lineage>
        <taxon>Eukaryota</taxon>
        <taxon>Fungi</taxon>
        <taxon>Dikarya</taxon>
        <taxon>Ascomycota</taxon>
        <taxon>Pezizomycotina</taxon>
        <taxon>Sordariomycetes</taxon>
        <taxon>Sordariomycetidae</taxon>
        <taxon>Diaporthales</taxon>
        <taxon>Diaporthaceae</taxon>
        <taxon>Diaporthe</taxon>
    </lineage>
</organism>
<dbReference type="Proteomes" id="UP001265746">
    <property type="component" value="Unassembled WGS sequence"/>
</dbReference>
<proteinExistence type="predicted"/>
<gene>
    <name evidence="2" type="ORF">N8I77_007090</name>
</gene>
<keyword evidence="3" id="KW-1185">Reference proteome</keyword>
<evidence type="ECO:0000256" key="1">
    <source>
        <dbReference type="SAM" id="MobiDB-lite"/>
    </source>
</evidence>
<feature type="region of interest" description="Disordered" evidence="1">
    <location>
        <begin position="465"/>
        <end position="487"/>
    </location>
</feature>
<sequence length="487" mass="56180">MSTQFEKLPVIIHDRILCSLPTPNDVANTIRASPCCLHAFVTGRRNILLSAMRSFLPPRTQHLMNLVMAAPHFCYHEQDEFHNFLDDINLRPLTLDTFDWSLKLYADIAKAITDYNSFTFARSQHQTLKLSTPEASRARCTSFQLPRANDEETKRLWRGLLLYELCCRIDGVRMITATDESHWEASMKSRLSAALTRLPVFMQEEVLCIQEYVRAQYDLAFNGIVESFELAVNEIGRQALDKSATLIGSTKTIQQFLETEDCADDIYHLVEPRYSQANDWSINIAMLGVMFLRHFLSWDSSTRLDFIRNTYWSLGKDYDGLEDFETAGHGPAVYIDMNEMAMVRFGWPRHTSYFLLQYNRLCPSEPRLRSVGWIFWIKPERLHLMNLWDLNQGLLEENYGLHGNIRPHLRLRGRSHLKETLVQRQDLEHIVRQFGADVLSNHRLNKFKDFLRAICDPSSSGNADIAPLLLSQDDEDDAAPEDKAGGK</sequence>
<protein>
    <submittedName>
        <fullName evidence="2">Uncharacterized protein</fullName>
    </submittedName>
</protein>
<accession>A0AAD9W3Q9</accession>
<comment type="caution">
    <text evidence="2">The sequence shown here is derived from an EMBL/GenBank/DDBJ whole genome shotgun (WGS) entry which is preliminary data.</text>
</comment>